<feature type="transmembrane region" description="Helical" evidence="1">
    <location>
        <begin position="115"/>
        <end position="131"/>
    </location>
</feature>
<evidence type="ECO:0000313" key="3">
    <source>
        <dbReference type="Proteomes" id="UP001061361"/>
    </source>
</evidence>
<keyword evidence="1" id="KW-0472">Membrane</keyword>
<proteinExistence type="predicted"/>
<organism evidence="2 3">
    <name type="scientific">Pseudodesulfovibrio portus</name>
    <dbReference type="NCBI Taxonomy" id="231439"/>
    <lineage>
        <taxon>Bacteria</taxon>
        <taxon>Pseudomonadati</taxon>
        <taxon>Thermodesulfobacteriota</taxon>
        <taxon>Desulfovibrionia</taxon>
        <taxon>Desulfovibrionales</taxon>
        <taxon>Desulfovibrionaceae</taxon>
    </lineage>
</organism>
<dbReference type="EMBL" id="AP026708">
    <property type="protein sequence ID" value="BDQ33929.1"/>
    <property type="molecule type" value="Genomic_DNA"/>
</dbReference>
<gene>
    <name evidence="2" type="ORF">JCM14722_14710</name>
</gene>
<name>A0ABM8ARB3_9BACT</name>
<evidence type="ECO:0000313" key="2">
    <source>
        <dbReference type="EMBL" id="BDQ33929.1"/>
    </source>
</evidence>
<keyword evidence="1" id="KW-1133">Transmembrane helix</keyword>
<keyword evidence="1" id="KW-0812">Transmembrane</keyword>
<accession>A0ABM8ARB3</accession>
<evidence type="ECO:0000256" key="1">
    <source>
        <dbReference type="SAM" id="Phobius"/>
    </source>
</evidence>
<protein>
    <submittedName>
        <fullName evidence="2">Uncharacterized protein</fullName>
    </submittedName>
</protein>
<reference evidence="2" key="1">
    <citation type="submission" date="2022-08" db="EMBL/GenBank/DDBJ databases">
        <title>Genome Sequence of the sulphate-reducing bacterium, Pseudodesulfovibrio portus JCM14722.</title>
        <authorList>
            <person name="Kondo R."/>
            <person name="Kataoka T."/>
        </authorList>
    </citation>
    <scope>NUCLEOTIDE SEQUENCE</scope>
    <source>
        <strain evidence="2">JCM 14722</strain>
    </source>
</reference>
<dbReference type="Proteomes" id="UP001061361">
    <property type="component" value="Chromosome"/>
</dbReference>
<keyword evidence="3" id="KW-1185">Reference proteome</keyword>
<feature type="transmembrane region" description="Helical" evidence="1">
    <location>
        <begin position="26"/>
        <end position="51"/>
    </location>
</feature>
<feature type="transmembrane region" description="Helical" evidence="1">
    <location>
        <begin position="92"/>
        <end position="109"/>
    </location>
</feature>
<sequence>MIVTPSELVALALARHREPWNWTFHFAALTLLCPTLLFHSYLFLAAALILFGAGFFRLDLDDPPDNRWFRFVHRGLEWEKNWIAAPWNRHKTGRFAFALATAAITIWALWTREPAALALIVGFTVLAFVVAENKKKGIDP</sequence>
<dbReference type="RefSeq" id="WP_264983980.1">
    <property type="nucleotide sequence ID" value="NZ_AP026708.1"/>
</dbReference>